<comment type="caution">
    <text evidence="1">The sequence shown here is derived from an EMBL/GenBank/DDBJ whole genome shotgun (WGS) entry which is preliminary data.</text>
</comment>
<dbReference type="Proteomes" id="UP000185557">
    <property type="component" value="Unassembled WGS sequence"/>
</dbReference>
<dbReference type="OrthoDB" id="572274at2"/>
<keyword evidence="2" id="KW-1185">Reference proteome</keyword>
<dbReference type="RefSeq" id="WP_073609489.1">
    <property type="nucleotide sequence ID" value="NZ_MRCG01000012.1"/>
</dbReference>
<dbReference type="EMBL" id="MRCG01000012">
    <property type="protein sequence ID" value="OKH46659.1"/>
    <property type="molecule type" value="Genomic_DNA"/>
</dbReference>
<dbReference type="STRING" id="549789.NIES30_16320"/>
<dbReference type="Pfam" id="PF04525">
    <property type="entry name" value="LOR"/>
    <property type="match status" value="1"/>
</dbReference>
<organism evidence="1 2">
    <name type="scientific">Phormidium tenue NIES-30</name>
    <dbReference type="NCBI Taxonomy" id="549789"/>
    <lineage>
        <taxon>Bacteria</taxon>
        <taxon>Bacillati</taxon>
        <taxon>Cyanobacteriota</taxon>
        <taxon>Cyanophyceae</taxon>
        <taxon>Oscillatoriophycideae</taxon>
        <taxon>Oscillatoriales</taxon>
        <taxon>Oscillatoriaceae</taxon>
        <taxon>Phormidium</taxon>
    </lineage>
</organism>
<evidence type="ECO:0000313" key="1">
    <source>
        <dbReference type="EMBL" id="OKH46659.1"/>
    </source>
</evidence>
<dbReference type="InterPro" id="IPR007612">
    <property type="entry name" value="LOR"/>
</dbReference>
<dbReference type="AlphaFoldDB" id="A0A1U7J3D4"/>
<evidence type="ECO:0008006" key="3">
    <source>
        <dbReference type="Google" id="ProtNLM"/>
    </source>
</evidence>
<name>A0A1U7J3D4_9CYAN</name>
<evidence type="ECO:0000313" key="2">
    <source>
        <dbReference type="Proteomes" id="UP000185557"/>
    </source>
</evidence>
<protein>
    <recommendedName>
        <fullName evidence="3">Scramblase</fullName>
    </recommendedName>
</protein>
<proteinExistence type="predicted"/>
<gene>
    <name evidence="1" type="ORF">NIES30_16320</name>
</gene>
<sequence>MQYPLEINFKVWTIAPKITVTNADGKVVFFVKQKLFKLKEAIGVFADEAQTRRLYDIKADRIIDFSARYNFTDSNGAVIGGVKRKGMRSLWKAHYDVFDHASSNLHIEEENPWVKVLDSLFQEVPILGALSGYVLNPKYLVKRSDGTVVMRLEKQPSFLSRKFIVKPIDQLSPQEETQVLLSLIMMILLERARG</sequence>
<reference evidence="1 2" key="1">
    <citation type="submission" date="2016-11" db="EMBL/GenBank/DDBJ databases">
        <title>Draft Genome Sequences of Nine Cyanobacterial Strains from Diverse Habitats.</title>
        <authorList>
            <person name="Zhu T."/>
            <person name="Hou S."/>
            <person name="Lu X."/>
            <person name="Hess W.R."/>
        </authorList>
    </citation>
    <scope>NUCLEOTIDE SEQUENCE [LARGE SCALE GENOMIC DNA]</scope>
    <source>
        <strain evidence="1 2">NIES-30</strain>
    </source>
</reference>
<accession>A0A1U7J3D4</accession>